<evidence type="ECO:0000256" key="2">
    <source>
        <dbReference type="SAM" id="MobiDB-lite"/>
    </source>
</evidence>
<feature type="region of interest" description="Disordered" evidence="2">
    <location>
        <begin position="159"/>
        <end position="183"/>
    </location>
</feature>
<feature type="region of interest" description="Disordered" evidence="2">
    <location>
        <begin position="360"/>
        <end position="393"/>
    </location>
</feature>
<feature type="compositionally biased region" description="Low complexity" evidence="2">
    <location>
        <begin position="327"/>
        <end position="338"/>
    </location>
</feature>
<organism evidence="3 4">
    <name type="scientific">Lineolata rhizophorae</name>
    <dbReference type="NCBI Taxonomy" id="578093"/>
    <lineage>
        <taxon>Eukaryota</taxon>
        <taxon>Fungi</taxon>
        <taxon>Dikarya</taxon>
        <taxon>Ascomycota</taxon>
        <taxon>Pezizomycotina</taxon>
        <taxon>Dothideomycetes</taxon>
        <taxon>Dothideomycetes incertae sedis</taxon>
        <taxon>Lineolatales</taxon>
        <taxon>Lineolataceae</taxon>
        <taxon>Lineolata</taxon>
    </lineage>
</organism>
<name>A0A6A6P4Q5_9PEZI</name>
<keyword evidence="4" id="KW-1185">Reference proteome</keyword>
<dbReference type="Proteomes" id="UP000799766">
    <property type="component" value="Unassembled WGS sequence"/>
</dbReference>
<dbReference type="AlphaFoldDB" id="A0A6A6P4Q5"/>
<dbReference type="EMBL" id="MU001676">
    <property type="protein sequence ID" value="KAF2458869.1"/>
    <property type="molecule type" value="Genomic_DNA"/>
</dbReference>
<proteinExistence type="predicted"/>
<protein>
    <submittedName>
        <fullName evidence="3">Uncharacterized protein</fullName>
    </submittedName>
</protein>
<feature type="coiled-coil region" evidence="1">
    <location>
        <begin position="254"/>
        <end position="295"/>
    </location>
</feature>
<sequence>MASHRTEMQTPSGLHDSSPLPSKVFRRGLFTPHMASGSPVNVKPTPSPPHLRRLYHEIIHNVSETSEEQMSLIKQLASFIITLDETSKASHTATRAQLMHIHDLLKTLEIKFSNQLARMEQCEPASYHKVLQHLQEKHDTDVDQYSHLAELLMLCSQQPPAQDVENSQKASQSPTNGGSNAVDDRWNELFGRLETIDGKMERQNQDVDTKLDKMLELVQKTVADRDSQMDEALDLIQKNAELRAAETPSLGLKLENVFEQIGRTNARVSQLETELDETTRELRKQEESNADLHERIGYLEATLKKSASIQVEREPGFKEVNLGSHFSSDTTSDPNSSPGRAYEGEVVVYKNQRRAIAKEDAKLSEDQASSHGWEHRSINAGGIPAESASDYSDDPDVDVANEGATGTVVYRELAGAGRPWHSYLQNSRAPNAETDTLPKAPEQIKHSSVGHAKPLYITSALYQA</sequence>
<gene>
    <name evidence="3" type="ORF">BDY21DRAFT_370403</name>
</gene>
<feature type="region of interest" description="Disordered" evidence="2">
    <location>
        <begin position="1"/>
        <end position="21"/>
    </location>
</feature>
<accession>A0A6A6P4Q5</accession>
<evidence type="ECO:0000313" key="3">
    <source>
        <dbReference type="EMBL" id="KAF2458869.1"/>
    </source>
</evidence>
<evidence type="ECO:0000313" key="4">
    <source>
        <dbReference type="Proteomes" id="UP000799766"/>
    </source>
</evidence>
<reference evidence="3" key="1">
    <citation type="journal article" date="2020" name="Stud. Mycol.">
        <title>101 Dothideomycetes genomes: a test case for predicting lifestyles and emergence of pathogens.</title>
        <authorList>
            <person name="Haridas S."/>
            <person name="Albert R."/>
            <person name="Binder M."/>
            <person name="Bloem J."/>
            <person name="Labutti K."/>
            <person name="Salamov A."/>
            <person name="Andreopoulos B."/>
            <person name="Baker S."/>
            <person name="Barry K."/>
            <person name="Bills G."/>
            <person name="Bluhm B."/>
            <person name="Cannon C."/>
            <person name="Castanera R."/>
            <person name="Culley D."/>
            <person name="Daum C."/>
            <person name="Ezra D."/>
            <person name="Gonzalez J."/>
            <person name="Henrissat B."/>
            <person name="Kuo A."/>
            <person name="Liang C."/>
            <person name="Lipzen A."/>
            <person name="Lutzoni F."/>
            <person name="Magnuson J."/>
            <person name="Mondo S."/>
            <person name="Nolan M."/>
            <person name="Ohm R."/>
            <person name="Pangilinan J."/>
            <person name="Park H.-J."/>
            <person name="Ramirez L."/>
            <person name="Alfaro M."/>
            <person name="Sun H."/>
            <person name="Tritt A."/>
            <person name="Yoshinaga Y."/>
            <person name="Zwiers L.-H."/>
            <person name="Turgeon B."/>
            <person name="Goodwin S."/>
            <person name="Spatafora J."/>
            <person name="Crous P."/>
            <person name="Grigoriev I."/>
        </authorList>
    </citation>
    <scope>NUCLEOTIDE SEQUENCE</scope>
    <source>
        <strain evidence="3">ATCC 16933</strain>
    </source>
</reference>
<feature type="region of interest" description="Disordered" evidence="2">
    <location>
        <begin position="314"/>
        <end position="341"/>
    </location>
</feature>
<keyword evidence="1" id="KW-0175">Coiled coil</keyword>
<evidence type="ECO:0000256" key="1">
    <source>
        <dbReference type="SAM" id="Coils"/>
    </source>
</evidence>
<feature type="compositionally biased region" description="Polar residues" evidence="2">
    <location>
        <begin position="159"/>
        <end position="179"/>
    </location>
</feature>